<evidence type="ECO:0000256" key="1">
    <source>
        <dbReference type="SAM" id="MobiDB-lite"/>
    </source>
</evidence>
<feature type="compositionally biased region" description="Basic and acidic residues" evidence="1">
    <location>
        <begin position="630"/>
        <end position="644"/>
    </location>
</feature>
<evidence type="ECO:0000313" key="2">
    <source>
        <dbReference type="EMBL" id="CAI4013864.1"/>
    </source>
</evidence>
<accession>A0A9P1DR65</accession>
<dbReference type="AlphaFoldDB" id="A0A9P1DR65"/>
<reference evidence="3" key="2">
    <citation type="submission" date="2024-04" db="EMBL/GenBank/DDBJ databases">
        <authorList>
            <person name="Chen Y."/>
            <person name="Shah S."/>
            <person name="Dougan E. K."/>
            <person name="Thang M."/>
            <person name="Chan C."/>
        </authorList>
    </citation>
    <scope>NUCLEOTIDE SEQUENCE [LARGE SCALE GENOMIC DNA]</scope>
</reference>
<proteinExistence type="predicted"/>
<evidence type="ECO:0000313" key="4">
    <source>
        <dbReference type="Proteomes" id="UP001152797"/>
    </source>
</evidence>
<name>A0A9P1DR65_9DINO</name>
<keyword evidence="4" id="KW-1185">Reference proteome</keyword>
<dbReference type="EMBL" id="CAMXCT030006068">
    <property type="protein sequence ID" value="CAL4801176.1"/>
    <property type="molecule type" value="Genomic_DNA"/>
</dbReference>
<dbReference type="EMBL" id="CAMXCT020006068">
    <property type="protein sequence ID" value="CAL1167239.1"/>
    <property type="molecule type" value="Genomic_DNA"/>
</dbReference>
<comment type="caution">
    <text evidence="2">The sequence shown here is derived from an EMBL/GenBank/DDBJ whole genome shotgun (WGS) entry which is preliminary data.</text>
</comment>
<protein>
    <submittedName>
        <fullName evidence="2">Uncharacterized protein</fullName>
    </submittedName>
</protein>
<evidence type="ECO:0000313" key="3">
    <source>
        <dbReference type="EMBL" id="CAL1167239.1"/>
    </source>
</evidence>
<gene>
    <name evidence="2" type="ORF">C1SCF055_LOCUS38805</name>
</gene>
<dbReference type="Proteomes" id="UP001152797">
    <property type="component" value="Unassembled WGS sequence"/>
</dbReference>
<feature type="region of interest" description="Disordered" evidence="1">
    <location>
        <begin position="629"/>
        <end position="654"/>
    </location>
</feature>
<sequence>MADLFIQAVRVALCNTEVCQILRPVPISFTTKCQSLAANLKTMTLRVTLRAIQKRSDRPLCKAPQITTDHHSDDRLVDHTLYGFHWFCEFCSEATEDHQGLAAAIEQFVERPDLRLIRSRIEQVPAAVDAARQLFYGLPFTATSDGGPQVLTGQTDVSLPVKGEVSLEPYLPLFRLTDEGTSERKARKREETQETQEIEDIGDLNVTRSREERLLGIRKVPVPDGPPAALPRPPGVRRYAGEGFKFTMNKWWNGLSTGGRSRISPCWGDLRGVASFRRSLLDPSVYGIGLLRRGCNFCVVCPSDEFDGQPPEDIHEEPPPEDDFLDPDLETKDSTMETEVKATIGKEYAALLKWRQAEPWKKMVKTRATKKVGILHEKLTSLDESVDLDGMDGWPVLSGTFMEKDHPDPIPYARRTQDNLDAQMRTEHVLRREGKLVESNAAKTRFEHFVEEEDLAEPIMVCFPPPGIVPVEILCEAEMMPWTISPDPYRLSPTSDCRVDVYRVRLDIEAGTAERLSEVSLCNFCVDSTTSLGFCVIFTPNLRLKPGDNFEVVLSGLRDQETPKGAVCSLQYFLSFNSFAKLGLGQLLDHPYDKEFYPASVQWTSALDPPNEQYSQGNVSFPVQIQSGPVKEKNPKTGEFDQKRPPPIGVVRHPKGERTRQGYHLEVTRNEVMLSLVHPSSVTIKANLSCFLKSQAKWEGISHGVWQMCFDEPSMETTRDLSEGPEARHKRQTRVVLTVMLPTLGQYELRFQWGMVPLTSTDAGLCRMVNCGVAQMDHPLRISLRCHRPDPDFKHLVPSLLHTSMQRYGFPVKHPLAEQFGMTLLQPLRHRLRSGQESRFLVYSTQADVDSSHLRKLAAETGWLPQLPDVSTMIRSALKLCMRCGSAKGPARIVVVIGNWQRVQVLSRRLLSTDVSARAEVHEGLVRLTSEEILLVLPLLDLIPALETVEVAIPSVGRNAVMDVASDKVLDQLLADRVKKAKDKEPFVRLGTSQQDR</sequence>
<organism evidence="2">
    <name type="scientific">Cladocopium goreaui</name>
    <dbReference type="NCBI Taxonomy" id="2562237"/>
    <lineage>
        <taxon>Eukaryota</taxon>
        <taxon>Sar</taxon>
        <taxon>Alveolata</taxon>
        <taxon>Dinophyceae</taxon>
        <taxon>Suessiales</taxon>
        <taxon>Symbiodiniaceae</taxon>
        <taxon>Cladocopium</taxon>
    </lineage>
</organism>
<dbReference type="EMBL" id="CAMXCT010006068">
    <property type="protein sequence ID" value="CAI4013864.1"/>
    <property type="molecule type" value="Genomic_DNA"/>
</dbReference>
<dbReference type="OrthoDB" id="10597412at2759"/>
<reference evidence="2" key="1">
    <citation type="submission" date="2022-10" db="EMBL/GenBank/DDBJ databases">
        <authorList>
            <person name="Chen Y."/>
            <person name="Dougan E. K."/>
            <person name="Chan C."/>
            <person name="Rhodes N."/>
            <person name="Thang M."/>
        </authorList>
    </citation>
    <scope>NUCLEOTIDE SEQUENCE</scope>
</reference>